<evidence type="ECO:0000313" key="1">
    <source>
        <dbReference type="EMBL" id="CUV46820.1"/>
    </source>
</evidence>
<organism evidence="1">
    <name type="scientific">Ralstonia solanacearum</name>
    <name type="common">Pseudomonas solanacearum</name>
    <dbReference type="NCBI Taxonomy" id="305"/>
    <lineage>
        <taxon>Bacteria</taxon>
        <taxon>Pseudomonadati</taxon>
        <taxon>Pseudomonadota</taxon>
        <taxon>Betaproteobacteria</taxon>
        <taxon>Burkholderiales</taxon>
        <taxon>Burkholderiaceae</taxon>
        <taxon>Ralstonia</taxon>
        <taxon>Ralstonia solanacearum species complex</taxon>
    </lineage>
</organism>
<dbReference type="AlphaFoldDB" id="A0A0S4WJ11"/>
<dbReference type="EMBL" id="LN899827">
    <property type="protein sequence ID" value="CUV46820.1"/>
    <property type="molecule type" value="Genomic_DNA"/>
</dbReference>
<sequence length="77" mass="8391">MTKPHQEDQAEPFFITEEVEAELISAGYEFAPPGHARTASISELFGWRPGETLSEAVNRRLASTGTASECEPRGKGL</sequence>
<proteinExistence type="predicted"/>
<name>A0A0S4WJ11_RALSL</name>
<accession>A0A0S4WJ11</accession>
<reference evidence="1" key="1">
    <citation type="submission" date="2015-10" db="EMBL/GenBank/DDBJ databases">
        <authorList>
            <person name="Gilbert D.G."/>
        </authorList>
    </citation>
    <scope>NUCLEOTIDE SEQUENCE</scope>
    <source>
        <strain evidence="1">Phyl III-seqv23</strain>
    </source>
</reference>
<gene>
    <name evidence="1" type="ORF">TO10_v1_690005</name>
</gene>
<protein>
    <submittedName>
        <fullName evidence="1">Uncharacterized protein</fullName>
    </submittedName>
</protein>